<evidence type="ECO:0000313" key="2">
    <source>
        <dbReference type="EMBL" id="KND01374.1"/>
    </source>
</evidence>
<sequence>MWRGWLEPESQLFEISPTRHRTLSISMARDKRKKRKDHAAKKAAAKSYKSQKQAEKAERKNARHNAKFEEDDEDIDLILKQFEAEEKKKYEVTEEISADPPSPRANASFVASPLSQPVLYLFGGEHYDGNKLRVFNELYKYRIDKQEWRKIVSAYAPGPRSGHQTVALNNGKLLVFAGEFASSTQSQFHHWKDCWTFDVKENKWEKLDIPTPPPRSGHRMTVWKNFVIMFGGFYDNYKTTKYYDDLWIFDCNEYKWEKVELPALSSKPTARSGFQFFTYGDICFLYGGYCKTQVDGEREQGVVHSDMWILHMSTDMSALRWERVKKSGTPPPARAGCTMTVHKNRAILFGGVEDDEEAGDVSVSRNDMFSFALEGKKWFPFTLKKPKEAEGGKRRRRAKAPTGEEEVEQGEGEDDTLADGQASEENIPHPRYNAMLTVYRSTLYLYGGLFEERKKEFTLDDMWTLNLDKGGPWETVIKGGWERGKETQGAKDGEADENSSAEDSDGDSGDSDSD</sequence>
<dbReference type="RefSeq" id="XP_016609413.1">
    <property type="nucleotide sequence ID" value="XM_016751460.1"/>
</dbReference>
<dbReference type="EMBL" id="KQ257454">
    <property type="protein sequence ID" value="KND01374.1"/>
    <property type="molecule type" value="Genomic_DNA"/>
</dbReference>
<dbReference type="InterPro" id="IPR052588">
    <property type="entry name" value="Kelch_domain_protein"/>
</dbReference>
<dbReference type="InterPro" id="IPR015915">
    <property type="entry name" value="Kelch-typ_b-propeller"/>
</dbReference>
<dbReference type="Proteomes" id="UP000053201">
    <property type="component" value="Unassembled WGS sequence"/>
</dbReference>
<dbReference type="PANTHER" id="PTHR46063:SF1">
    <property type="entry name" value="KELCH DOMAIN-CONTAINING PROTEIN 4"/>
    <property type="match status" value="1"/>
</dbReference>
<evidence type="ECO:0000313" key="3">
    <source>
        <dbReference type="Proteomes" id="UP000053201"/>
    </source>
</evidence>
<dbReference type="OrthoDB" id="4447at2759"/>
<feature type="region of interest" description="Disordered" evidence="1">
    <location>
        <begin position="24"/>
        <end position="67"/>
    </location>
</feature>
<protein>
    <recommendedName>
        <fullName evidence="4">DUF4110 domain-containing protein</fullName>
    </recommendedName>
</protein>
<dbReference type="Gene3D" id="2.120.10.80">
    <property type="entry name" value="Kelch-type beta propeller"/>
    <property type="match status" value="2"/>
</dbReference>
<gene>
    <name evidence="2" type="ORF">SPPG_03186</name>
</gene>
<keyword evidence="3" id="KW-1185">Reference proteome</keyword>
<reference evidence="2 3" key="1">
    <citation type="submission" date="2009-08" db="EMBL/GenBank/DDBJ databases">
        <title>The Genome Sequence of Spizellomyces punctatus strain DAOM BR117.</title>
        <authorList>
            <consortium name="The Broad Institute Genome Sequencing Platform"/>
            <person name="Russ C."/>
            <person name="Cuomo C."/>
            <person name="Shea T."/>
            <person name="Young S.K."/>
            <person name="Zeng Q."/>
            <person name="Koehrsen M."/>
            <person name="Haas B."/>
            <person name="Borodovsky M."/>
            <person name="Guigo R."/>
            <person name="Alvarado L."/>
            <person name="Berlin A."/>
            <person name="Bochicchio J."/>
            <person name="Borenstein D."/>
            <person name="Chapman S."/>
            <person name="Chen Z."/>
            <person name="Engels R."/>
            <person name="Freedman E."/>
            <person name="Gellesch M."/>
            <person name="Goldberg J."/>
            <person name="Griggs A."/>
            <person name="Gujja S."/>
            <person name="Heiman D."/>
            <person name="Hepburn T."/>
            <person name="Howarth C."/>
            <person name="Jen D."/>
            <person name="Larson L."/>
            <person name="Lewis B."/>
            <person name="Mehta T."/>
            <person name="Park D."/>
            <person name="Pearson M."/>
            <person name="Roberts A."/>
            <person name="Saif S."/>
            <person name="Shenoy N."/>
            <person name="Sisk P."/>
            <person name="Stolte C."/>
            <person name="Sykes S."/>
            <person name="Thomson T."/>
            <person name="Walk T."/>
            <person name="White J."/>
            <person name="Yandava C."/>
            <person name="Burger G."/>
            <person name="Gray M.W."/>
            <person name="Holland P.W.H."/>
            <person name="King N."/>
            <person name="Lang F.B.F."/>
            <person name="Roger A.J."/>
            <person name="Ruiz-Trillo I."/>
            <person name="Lander E."/>
            <person name="Nusbaum C."/>
        </authorList>
    </citation>
    <scope>NUCLEOTIDE SEQUENCE [LARGE SCALE GENOMIC DNA]</scope>
    <source>
        <strain evidence="2 3">DAOM BR117</strain>
    </source>
</reference>
<dbReference type="OMA" id="PSPRVGC"/>
<feature type="compositionally biased region" description="Acidic residues" evidence="1">
    <location>
        <begin position="494"/>
        <end position="514"/>
    </location>
</feature>
<name>A0A0L0HKL3_SPIPD</name>
<feature type="region of interest" description="Disordered" evidence="1">
    <location>
        <begin position="477"/>
        <end position="514"/>
    </location>
</feature>
<evidence type="ECO:0000256" key="1">
    <source>
        <dbReference type="SAM" id="MobiDB-lite"/>
    </source>
</evidence>
<evidence type="ECO:0008006" key="4">
    <source>
        <dbReference type="Google" id="ProtNLM"/>
    </source>
</evidence>
<accession>A0A0L0HKL3</accession>
<organism evidence="2 3">
    <name type="scientific">Spizellomyces punctatus (strain DAOM BR117)</name>
    <dbReference type="NCBI Taxonomy" id="645134"/>
    <lineage>
        <taxon>Eukaryota</taxon>
        <taxon>Fungi</taxon>
        <taxon>Fungi incertae sedis</taxon>
        <taxon>Chytridiomycota</taxon>
        <taxon>Chytridiomycota incertae sedis</taxon>
        <taxon>Chytridiomycetes</taxon>
        <taxon>Spizellomycetales</taxon>
        <taxon>Spizellomycetaceae</taxon>
        <taxon>Spizellomyces</taxon>
    </lineage>
</organism>
<feature type="compositionally biased region" description="Acidic residues" evidence="1">
    <location>
        <begin position="403"/>
        <end position="417"/>
    </location>
</feature>
<proteinExistence type="predicted"/>
<dbReference type="InParanoid" id="A0A0L0HKL3"/>
<feature type="region of interest" description="Disordered" evidence="1">
    <location>
        <begin position="389"/>
        <end position="428"/>
    </location>
</feature>
<dbReference type="PANTHER" id="PTHR46063">
    <property type="entry name" value="KELCH DOMAIN-CONTAINING PROTEIN"/>
    <property type="match status" value="1"/>
</dbReference>
<dbReference type="AlphaFoldDB" id="A0A0L0HKL3"/>
<dbReference type="eggNOG" id="KOG1230">
    <property type="taxonomic scope" value="Eukaryota"/>
</dbReference>
<feature type="compositionally biased region" description="Basic and acidic residues" evidence="1">
    <location>
        <begin position="480"/>
        <end position="493"/>
    </location>
</feature>
<dbReference type="SUPFAM" id="SSF117281">
    <property type="entry name" value="Kelch motif"/>
    <property type="match status" value="1"/>
</dbReference>
<dbReference type="Pfam" id="PF24681">
    <property type="entry name" value="Kelch_KLHDC2_KLHL20_DRC7"/>
    <property type="match status" value="1"/>
</dbReference>
<feature type="compositionally biased region" description="Basic residues" evidence="1">
    <location>
        <begin position="30"/>
        <end position="44"/>
    </location>
</feature>
<dbReference type="VEuPathDB" id="FungiDB:SPPG_03186"/>
<dbReference type="STRING" id="645134.A0A0L0HKL3"/>
<dbReference type="GeneID" id="27686719"/>